<gene>
    <name evidence="2" type="ORF">V2H45_15335</name>
</gene>
<evidence type="ECO:0008006" key="4">
    <source>
        <dbReference type="Google" id="ProtNLM"/>
    </source>
</evidence>
<protein>
    <recommendedName>
        <fullName evidence="4">DUF304 domain-containing protein</fullName>
    </recommendedName>
</protein>
<keyword evidence="1" id="KW-0472">Membrane</keyword>
<feature type="transmembrane region" description="Helical" evidence="1">
    <location>
        <begin position="66"/>
        <end position="87"/>
    </location>
</feature>
<organism evidence="2 3">
    <name type="scientific">Tumidithrix elongata BACA0141</name>
    <dbReference type="NCBI Taxonomy" id="2716417"/>
    <lineage>
        <taxon>Bacteria</taxon>
        <taxon>Bacillati</taxon>
        <taxon>Cyanobacteriota</taxon>
        <taxon>Cyanophyceae</taxon>
        <taxon>Pseudanabaenales</taxon>
        <taxon>Pseudanabaenaceae</taxon>
        <taxon>Tumidithrix</taxon>
        <taxon>Tumidithrix elongata</taxon>
    </lineage>
</organism>
<evidence type="ECO:0000256" key="1">
    <source>
        <dbReference type="SAM" id="Phobius"/>
    </source>
</evidence>
<dbReference type="RefSeq" id="WP_330484543.1">
    <property type="nucleotide sequence ID" value="NZ_JAZBJZ010000064.1"/>
</dbReference>
<reference evidence="2" key="1">
    <citation type="submission" date="2024-01" db="EMBL/GenBank/DDBJ databases">
        <title>Bank of Algae and Cyanobacteria of the Azores (BACA) strain genomes.</title>
        <authorList>
            <person name="Luz R."/>
            <person name="Cordeiro R."/>
            <person name="Fonseca A."/>
            <person name="Goncalves V."/>
        </authorList>
    </citation>
    <scope>NUCLEOTIDE SEQUENCE</scope>
    <source>
        <strain evidence="2">BACA0141</strain>
    </source>
</reference>
<keyword evidence="1" id="KW-1133">Transmembrane helix</keyword>
<proteinExistence type="predicted"/>
<comment type="caution">
    <text evidence="2">The sequence shown here is derived from an EMBL/GenBank/DDBJ whole genome shotgun (WGS) entry which is preliminary data.</text>
</comment>
<evidence type="ECO:0000313" key="2">
    <source>
        <dbReference type="EMBL" id="MEE3718112.1"/>
    </source>
</evidence>
<evidence type="ECO:0000313" key="3">
    <source>
        <dbReference type="Proteomes" id="UP001333818"/>
    </source>
</evidence>
<dbReference type="AlphaFoldDB" id="A0AAW9PYJ6"/>
<feature type="transmembrane region" description="Helical" evidence="1">
    <location>
        <begin position="40"/>
        <end position="60"/>
    </location>
</feature>
<accession>A0AAW9PYJ6</accession>
<dbReference type="Proteomes" id="UP001333818">
    <property type="component" value="Unassembled WGS sequence"/>
</dbReference>
<dbReference type="EMBL" id="JAZBJZ010000064">
    <property type="protein sequence ID" value="MEE3718112.1"/>
    <property type="molecule type" value="Genomic_DNA"/>
</dbReference>
<keyword evidence="1" id="KW-0812">Transmembrane</keyword>
<name>A0AAW9PYJ6_9CYAN</name>
<keyword evidence="3" id="KW-1185">Reference proteome</keyword>
<sequence length="162" mass="17807">MSHSDDLLRAFRIAVEDLEENRAGRLGVAQRRNLLHSGNWNVAAALFLGFLLCATIYGFAKKPLAPIQWILAIALFAALLAMAIWYFRRTRVAVAEGRVECLAGQVQVGSRGRQGAYLAVAGEVLPLPISLRNIRQGGVYRVYIVPYTRGIVGMEPIESISP</sequence>